<keyword evidence="10" id="KW-1185">Reference proteome</keyword>
<feature type="region of interest" description="Disordered" evidence="7">
    <location>
        <begin position="493"/>
        <end position="559"/>
    </location>
</feature>
<evidence type="ECO:0000256" key="8">
    <source>
        <dbReference type="SAM" id="Phobius"/>
    </source>
</evidence>
<feature type="transmembrane region" description="Helical" evidence="8">
    <location>
        <begin position="434"/>
        <end position="459"/>
    </location>
</feature>
<keyword evidence="6" id="KW-0325">Glycoprotein</keyword>
<keyword evidence="2" id="KW-0813">Transport</keyword>
<dbReference type="SUPFAM" id="SSF103473">
    <property type="entry name" value="MFS general substrate transporter"/>
    <property type="match status" value="1"/>
</dbReference>
<evidence type="ECO:0000256" key="5">
    <source>
        <dbReference type="ARBA" id="ARBA00023136"/>
    </source>
</evidence>
<feature type="transmembrane region" description="Helical" evidence="8">
    <location>
        <begin position="396"/>
        <end position="422"/>
    </location>
</feature>
<comment type="caution">
    <text evidence="9">The sequence shown here is derived from an EMBL/GenBank/DDBJ whole genome shotgun (WGS) entry which is preliminary data.</text>
</comment>
<dbReference type="GO" id="GO:0016020">
    <property type="term" value="C:membrane"/>
    <property type="evidence" value="ECO:0007669"/>
    <property type="project" value="UniProtKB-SubCell"/>
</dbReference>
<feature type="transmembrane region" description="Helical" evidence="8">
    <location>
        <begin position="183"/>
        <end position="207"/>
    </location>
</feature>
<dbReference type="InterPro" id="IPR011701">
    <property type="entry name" value="MFS"/>
</dbReference>
<feature type="transmembrane region" description="Helical" evidence="8">
    <location>
        <begin position="338"/>
        <end position="356"/>
    </location>
</feature>
<evidence type="ECO:0000313" key="9">
    <source>
        <dbReference type="EMBL" id="KAG5765718.1"/>
    </source>
</evidence>
<dbReference type="Gene3D" id="1.20.1250.20">
    <property type="entry name" value="MFS general substrate transporter like domains"/>
    <property type="match status" value="1"/>
</dbReference>
<dbReference type="GO" id="GO:0022857">
    <property type="term" value="F:transmembrane transporter activity"/>
    <property type="evidence" value="ECO:0007669"/>
    <property type="project" value="InterPro"/>
</dbReference>
<dbReference type="EMBL" id="JADFTT010000188">
    <property type="protein sequence ID" value="KAG5765718.1"/>
    <property type="molecule type" value="Genomic_DNA"/>
</dbReference>
<keyword evidence="4 8" id="KW-1133">Transmembrane helix</keyword>
<keyword evidence="3 8" id="KW-0812">Transmembrane</keyword>
<feature type="transmembrane region" description="Helical" evidence="8">
    <location>
        <begin position="106"/>
        <end position="129"/>
    </location>
</feature>
<feature type="transmembrane region" description="Helical" evidence="8">
    <location>
        <begin position="83"/>
        <end position="100"/>
    </location>
</feature>
<evidence type="ECO:0000256" key="2">
    <source>
        <dbReference type="ARBA" id="ARBA00022448"/>
    </source>
</evidence>
<feature type="compositionally biased region" description="Polar residues" evidence="7">
    <location>
        <begin position="509"/>
        <end position="518"/>
    </location>
</feature>
<comment type="subcellular location">
    <subcellularLocation>
        <location evidence="1">Membrane</location>
        <topology evidence="1">Multi-pass membrane protein</topology>
    </subcellularLocation>
</comment>
<dbReference type="PROSITE" id="PS50850">
    <property type="entry name" value="MFS"/>
    <property type="match status" value="1"/>
</dbReference>
<organism evidence="9 10">
    <name type="scientific">Fusarium xylarioides</name>
    <dbReference type="NCBI Taxonomy" id="221167"/>
    <lineage>
        <taxon>Eukaryota</taxon>
        <taxon>Fungi</taxon>
        <taxon>Dikarya</taxon>
        <taxon>Ascomycota</taxon>
        <taxon>Pezizomycotina</taxon>
        <taxon>Sordariomycetes</taxon>
        <taxon>Hypocreomycetidae</taxon>
        <taxon>Hypocreales</taxon>
        <taxon>Nectriaceae</taxon>
        <taxon>Fusarium</taxon>
        <taxon>Fusarium fujikuroi species complex</taxon>
    </lineage>
</organism>
<dbReference type="PANTHER" id="PTHR23504">
    <property type="entry name" value="MAJOR FACILITATOR SUPERFAMILY DOMAIN-CONTAINING PROTEIN 10"/>
    <property type="match status" value="1"/>
</dbReference>
<evidence type="ECO:0000256" key="1">
    <source>
        <dbReference type="ARBA" id="ARBA00004141"/>
    </source>
</evidence>
<feature type="transmembrane region" description="Helical" evidence="8">
    <location>
        <begin position="465"/>
        <end position="487"/>
    </location>
</feature>
<evidence type="ECO:0000256" key="4">
    <source>
        <dbReference type="ARBA" id="ARBA00022989"/>
    </source>
</evidence>
<dbReference type="OrthoDB" id="10262656at2759"/>
<proteinExistence type="predicted"/>
<dbReference type="AlphaFoldDB" id="A0A9P7IW00"/>
<evidence type="ECO:0000256" key="3">
    <source>
        <dbReference type="ARBA" id="ARBA00022692"/>
    </source>
</evidence>
<feature type="region of interest" description="Disordered" evidence="7">
    <location>
        <begin position="251"/>
        <end position="275"/>
    </location>
</feature>
<dbReference type="InterPro" id="IPR020846">
    <property type="entry name" value="MFS_dom"/>
</dbReference>
<dbReference type="Proteomes" id="UP000750502">
    <property type="component" value="Unassembled WGS sequence"/>
</dbReference>
<evidence type="ECO:0000313" key="10">
    <source>
        <dbReference type="Proteomes" id="UP000750502"/>
    </source>
</evidence>
<feature type="transmembrane region" description="Helical" evidence="8">
    <location>
        <begin position="368"/>
        <end position="390"/>
    </location>
</feature>
<protein>
    <submittedName>
        <fullName evidence="9">Uncharacterized protein</fullName>
    </submittedName>
</protein>
<feature type="transmembrane region" description="Helical" evidence="8">
    <location>
        <begin position="287"/>
        <end position="308"/>
    </location>
</feature>
<feature type="transmembrane region" description="Helical" evidence="8">
    <location>
        <begin position="52"/>
        <end position="71"/>
    </location>
</feature>
<evidence type="ECO:0000256" key="7">
    <source>
        <dbReference type="SAM" id="MobiDB-lite"/>
    </source>
</evidence>
<reference evidence="9" key="2">
    <citation type="submission" date="2020-10" db="EMBL/GenBank/DDBJ databases">
        <authorList>
            <person name="Peck L.D."/>
            <person name="Nowell R.W."/>
            <person name="Flood J."/>
            <person name="Ryan M.J."/>
            <person name="Barraclough T.G."/>
        </authorList>
    </citation>
    <scope>NUCLEOTIDE SEQUENCE</scope>
    <source>
        <strain evidence="9">IMI 127659i</strain>
    </source>
</reference>
<evidence type="ECO:0000256" key="6">
    <source>
        <dbReference type="ARBA" id="ARBA00023180"/>
    </source>
</evidence>
<gene>
    <name evidence="9" type="ORF">H9Q72_006220</name>
</gene>
<reference evidence="9" key="1">
    <citation type="journal article" date="2020" name="bioRxiv">
        <title>Historical genomics reveals the evolutionary mechanisms behind multiple outbreaks of the host-specific coffee wilt pathogen Fusarium xylarioides.</title>
        <authorList>
            <person name="Peck D."/>
            <person name="Nowell R.W."/>
            <person name="Flood J."/>
            <person name="Ryan M.J."/>
            <person name="Barraclough T.G."/>
        </authorList>
    </citation>
    <scope>NUCLEOTIDE SEQUENCE</scope>
    <source>
        <strain evidence="9">IMI 127659i</strain>
    </source>
</reference>
<keyword evidence="5 8" id="KW-0472">Membrane</keyword>
<feature type="transmembrane region" description="Helical" evidence="8">
    <location>
        <begin position="141"/>
        <end position="163"/>
    </location>
</feature>
<accession>A0A9P7IW00</accession>
<name>A0A9P7IW00_9HYPO</name>
<dbReference type="Pfam" id="PF07690">
    <property type="entry name" value="MFS_1"/>
    <property type="match status" value="2"/>
</dbReference>
<dbReference type="InterPro" id="IPR036259">
    <property type="entry name" value="MFS_trans_sf"/>
</dbReference>
<sequence>MTTKDGPKLPKQQLAILAMARIAEPMAYSSVFPYLPSMVSSFGVPTNKVGSWVGLTSGVFSIAQSTTAVAWGKASDIYGRKPIIIFGLMSSMICFVVWGMSTNLPMAIIVRAIMGGGNGNVGIIRTVVAELVPERELQPRAFSIMPIVWSLGSIIGPSFGGLFAEPAEQYPQIFGHIEFFKRFPFALPNLILMVFFLFSATIAALFLHETLPSKRGHRDWGLLVGERITRSFKTTRPAPSTRRASFVDGEATSPLLPNKTAPKKRTHETSEHAKQERVITRATAMNLLIYTLLAFHSVAYDQILSVFLRHPVEKHTPENTSFPFYFSGGFGMKHSEVGTIYTIYGVVCCAVQFLIYPSIVARFGVLRCFRVCCLLMPLAYFLTPYCVLFPTHKGRMTALMGVMFIKAAGIIVAFPSVTILLTNSCTSLRVLGTLNGYATTFSGLGRALGPASTGALFTWGADHGYVVTAWFFLMFIAILGAIPAYLVEEGEGPSASASSSAENSDTENDQASSSSSTILLPEDSAITSDSDSDSEEELPLTKTKSRSVERSYGTMTGRK</sequence>
<dbReference type="PANTHER" id="PTHR23504:SF8">
    <property type="entry name" value="TRANSPORTER, PUTATIVE (AFU_ORTHOLOGUE AFUA_1G03730)-RELATED"/>
    <property type="match status" value="1"/>
</dbReference>